<dbReference type="EMBL" id="KZ613944">
    <property type="protein sequence ID" value="PMD41851.1"/>
    <property type="molecule type" value="Genomic_DNA"/>
</dbReference>
<dbReference type="InterPro" id="IPR001128">
    <property type="entry name" value="Cyt_P450"/>
</dbReference>
<keyword evidence="10" id="KW-1133">Transmembrane helix</keyword>
<evidence type="ECO:0000256" key="4">
    <source>
        <dbReference type="ARBA" id="ARBA00022723"/>
    </source>
</evidence>
<dbReference type="AlphaFoldDB" id="A0A2J6RTK7"/>
<evidence type="ECO:0000313" key="12">
    <source>
        <dbReference type="Proteomes" id="UP000235786"/>
    </source>
</evidence>
<dbReference type="GO" id="GO:0005506">
    <property type="term" value="F:iron ion binding"/>
    <property type="evidence" value="ECO:0007669"/>
    <property type="project" value="InterPro"/>
</dbReference>
<feature type="binding site" description="axial binding residue" evidence="8">
    <location>
        <position position="463"/>
    </location>
    <ligand>
        <name>heme</name>
        <dbReference type="ChEBI" id="CHEBI:30413"/>
    </ligand>
    <ligandPart>
        <name>Fe</name>
        <dbReference type="ChEBI" id="CHEBI:18248"/>
    </ligandPart>
</feature>
<keyword evidence="10" id="KW-0812">Transmembrane</keyword>
<dbReference type="PRINTS" id="PR00385">
    <property type="entry name" value="P450"/>
</dbReference>
<dbReference type="InterPro" id="IPR050121">
    <property type="entry name" value="Cytochrome_P450_monoxygenase"/>
</dbReference>
<evidence type="ECO:0000256" key="1">
    <source>
        <dbReference type="ARBA" id="ARBA00001971"/>
    </source>
</evidence>
<organism evidence="11 12">
    <name type="scientific">Hyaloscypha variabilis (strain UAMH 11265 / GT02V1 / F)</name>
    <name type="common">Meliniomyces variabilis</name>
    <dbReference type="NCBI Taxonomy" id="1149755"/>
    <lineage>
        <taxon>Eukaryota</taxon>
        <taxon>Fungi</taxon>
        <taxon>Dikarya</taxon>
        <taxon>Ascomycota</taxon>
        <taxon>Pezizomycotina</taxon>
        <taxon>Leotiomycetes</taxon>
        <taxon>Helotiales</taxon>
        <taxon>Hyaloscyphaceae</taxon>
        <taxon>Hyaloscypha</taxon>
        <taxon>Hyaloscypha variabilis</taxon>
    </lineage>
</organism>
<sequence>MTRIGNYLISFSYADQLKQVNLAYLCAAGLAGLFLVQYISSIIYEALLSPLSAYPGPFWCQVSHLPAAWQLWRGTHAFWIHRLHKKYGDVVRVTPSELSYASAQAWKDIYGHAHHGKQTNGKEPRFYGLPRDLDNKTPGILEADDENHARMRKIFSHAFSHKAIQEQEPLIRTHVDKLVTKLREATVENSVRKFDICLWYTYTTFDIMSDLTFGEPLDLLQHQNPKYVPWIAAVFNSLQAGVIFRSLRYWPTLYRIFRFIVGKKLREKRREQFKFCADHVDVRLTKDPENTRPDFWSLVLRQKEEDRLSLAEMHTNSSAFMMAGTETTATLLSGLTYYLLTNPGKMKKLVTEIRSSFQSEEEMTIGALQRLEYLQACLDEALRVYPPSVTGFQRRTPPEGAEICGSFVPGNTTLYVTGYACFRNEKNFQQPDEFIPERFLSNTGFDSDNRSALQPFSYGPRNCMGRHMAYVEMRMILVSMLWNFDYELCDESQNWLDQKVYLVWRKDPLMVRLVPRRGLKVS</sequence>
<evidence type="ECO:0000256" key="10">
    <source>
        <dbReference type="SAM" id="Phobius"/>
    </source>
</evidence>
<evidence type="ECO:0000256" key="8">
    <source>
        <dbReference type="PIRSR" id="PIRSR602401-1"/>
    </source>
</evidence>
<protein>
    <submittedName>
        <fullName evidence="11">Cytochrome P450</fullName>
    </submittedName>
</protein>
<evidence type="ECO:0000256" key="5">
    <source>
        <dbReference type="ARBA" id="ARBA00023002"/>
    </source>
</evidence>
<reference evidence="11 12" key="1">
    <citation type="submission" date="2016-04" db="EMBL/GenBank/DDBJ databases">
        <title>A degradative enzymes factory behind the ericoid mycorrhizal symbiosis.</title>
        <authorList>
            <consortium name="DOE Joint Genome Institute"/>
            <person name="Martino E."/>
            <person name="Morin E."/>
            <person name="Grelet G."/>
            <person name="Kuo A."/>
            <person name="Kohler A."/>
            <person name="Daghino S."/>
            <person name="Barry K."/>
            <person name="Choi C."/>
            <person name="Cichocki N."/>
            <person name="Clum A."/>
            <person name="Copeland A."/>
            <person name="Hainaut M."/>
            <person name="Haridas S."/>
            <person name="Labutti K."/>
            <person name="Lindquist E."/>
            <person name="Lipzen A."/>
            <person name="Khouja H.-R."/>
            <person name="Murat C."/>
            <person name="Ohm R."/>
            <person name="Olson A."/>
            <person name="Spatafora J."/>
            <person name="Veneault-Fourrey C."/>
            <person name="Henrissat B."/>
            <person name="Grigoriev I."/>
            <person name="Martin F."/>
            <person name="Perotto S."/>
        </authorList>
    </citation>
    <scope>NUCLEOTIDE SEQUENCE [LARGE SCALE GENOMIC DNA]</scope>
    <source>
        <strain evidence="11 12">F</strain>
    </source>
</reference>
<dbReference type="OrthoDB" id="1470350at2759"/>
<keyword evidence="10" id="KW-0472">Membrane</keyword>
<evidence type="ECO:0000256" key="7">
    <source>
        <dbReference type="ARBA" id="ARBA00023033"/>
    </source>
</evidence>
<keyword evidence="3 8" id="KW-0349">Heme</keyword>
<gene>
    <name evidence="11" type="ORF">L207DRAFT_487673</name>
</gene>
<dbReference type="GO" id="GO:0004497">
    <property type="term" value="F:monooxygenase activity"/>
    <property type="evidence" value="ECO:0007669"/>
    <property type="project" value="UniProtKB-KW"/>
</dbReference>
<dbReference type="Proteomes" id="UP000235786">
    <property type="component" value="Unassembled WGS sequence"/>
</dbReference>
<dbReference type="PRINTS" id="PR00463">
    <property type="entry name" value="EP450I"/>
</dbReference>
<dbReference type="Pfam" id="PF00067">
    <property type="entry name" value="p450"/>
    <property type="match status" value="1"/>
</dbReference>
<keyword evidence="5 9" id="KW-0560">Oxidoreductase</keyword>
<comment type="cofactor">
    <cofactor evidence="1 8">
        <name>heme</name>
        <dbReference type="ChEBI" id="CHEBI:30413"/>
    </cofactor>
</comment>
<name>A0A2J6RTK7_HYAVF</name>
<dbReference type="InterPro" id="IPR002401">
    <property type="entry name" value="Cyt_P450_E_grp-I"/>
</dbReference>
<keyword evidence="4 8" id="KW-0479">Metal-binding</keyword>
<evidence type="ECO:0000256" key="2">
    <source>
        <dbReference type="ARBA" id="ARBA00010617"/>
    </source>
</evidence>
<proteinExistence type="inferred from homology"/>
<dbReference type="PROSITE" id="PS00086">
    <property type="entry name" value="CYTOCHROME_P450"/>
    <property type="match status" value="1"/>
</dbReference>
<dbReference type="CDD" id="cd11058">
    <property type="entry name" value="CYP60B-like"/>
    <property type="match status" value="1"/>
</dbReference>
<accession>A0A2J6RTK7</accession>
<dbReference type="PANTHER" id="PTHR24305">
    <property type="entry name" value="CYTOCHROME P450"/>
    <property type="match status" value="1"/>
</dbReference>
<dbReference type="FunFam" id="1.10.630.10:FF:000047">
    <property type="entry name" value="Cytochrome P450 monooxygenase"/>
    <property type="match status" value="1"/>
</dbReference>
<dbReference type="Gene3D" id="1.10.630.10">
    <property type="entry name" value="Cytochrome P450"/>
    <property type="match status" value="1"/>
</dbReference>
<dbReference type="GO" id="GO:0009403">
    <property type="term" value="P:toxin biosynthetic process"/>
    <property type="evidence" value="ECO:0007669"/>
    <property type="project" value="UniProtKB-ARBA"/>
</dbReference>
<dbReference type="SUPFAM" id="SSF48264">
    <property type="entry name" value="Cytochrome P450"/>
    <property type="match status" value="1"/>
</dbReference>
<dbReference type="InterPro" id="IPR017972">
    <property type="entry name" value="Cyt_P450_CS"/>
</dbReference>
<keyword evidence="12" id="KW-1185">Reference proteome</keyword>
<comment type="similarity">
    <text evidence="2 9">Belongs to the cytochrome P450 family.</text>
</comment>
<dbReference type="PANTHER" id="PTHR24305:SF210">
    <property type="entry name" value="CYTOCHROME P450 MONOOXYGENASE ASQL-RELATED"/>
    <property type="match status" value="1"/>
</dbReference>
<evidence type="ECO:0000313" key="11">
    <source>
        <dbReference type="EMBL" id="PMD41851.1"/>
    </source>
</evidence>
<dbReference type="GO" id="GO:0020037">
    <property type="term" value="F:heme binding"/>
    <property type="evidence" value="ECO:0007669"/>
    <property type="project" value="InterPro"/>
</dbReference>
<evidence type="ECO:0000256" key="6">
    <source>
        <dbReference type="ARBA" id="ARBA00023004"/>
    </source>
</evidence>
<feature type="transmembrane region" description="Helical" evidence="10">
    <location>
        <begin position="21"/>
        <end position="44"/>
    </location>
</feature>
<keyword evidence="6 8" id="KW-0408">Iron</keyword>
<keyword evidence="7 9" id="KW-0503">Monooxygenase</keyword>
<dbReference type="InterPro" id="IPR036396">
    <property type="entry name" value="Cyt_P450_sf"/>
</dbReference>
<evidence type="ECO:0000256" key="3">
    <source>
        <dbReference type="ARBA" id="ARBA00022617"/>
    </source>
</evidence>
<evidence type="ECO:0000256" key="9">
    <source>
        <dbReference type="RuleBase" id="RU000461"/>
    </source>
</evidence>
<dbReference type="GO" id="GO:0016705">
    <property type="term" value="F:oxidoreductase activity, acting on paired donors, with incorporation or reduction of molecular oxygen"/>
    <property type="evidence" value="ECO:0007669"/>
    <property type="project" value="InterPro"/>
</dbReference>
<dbReference type="STRING" id="1149755.A0A2J6RTK7"/>